<dbReference type="Gene3D" id="1.10.510.10">
    <property type="entry name" value="Transferase(Phosphotransferase) domain 1"/>
    <property type="match status" value="1"/>
</dbReference>
<dbReference type="InterPro" id="IPR001245">
    <property type="entry name" value="Ser-Thr/Tyr_kinase_cat_dom"/>
</dbReference>
<feature type="non-terminal residue" evidence="2">
    <location>
        <position position="1"/>
    </location>
</feature>
<dbReference type="InterPro" id="IPR011009">
    <property type="entry name" value="Kinase-like_dom_sf"/>
</dbReference>
<accession>A0A9N9I9F0</accession>
<protein>
    <submittedName>
        <fullName evidence="2">12806_t:CDS:1</fullName>
    </submittedName>
</protein>
<dbReference type="InterPro" id="IPR000719">
    <property type="entry name" value="Prot_kinase_dom"/>
</dbReference>
<dbReference type="OrthoDB" id="2424465at2759"/>
<feature type="domain" description="Protein kinase" evidence="1">
    <location>
        <begin position="1"/>
        <end position="48"/>
    </location>
</feature>
<evidence type="ECO:0000313" key="3">
    <source>
        <dbReference type="Proteomes" id="UP000789508"/>
    </source>
</evidence>
<organism evidence="2 3">
    <name type="scientific">Ambispora leptoticha</name>
    <dbReference type="NCBI Taxonomy" id="144679"/>
    <lineage>
        <taxon>Eukaryota</taxon>
        <taxon>Fungi</taxon>
        <taxon>Fungi incertae sedis</taxon>
        <taxon>Mucoromycota</taxon>
        <taxon>Glomeromycotina</taxon>
        <taxon>Glomeromycetes</taxon>
        <taxon>Archaeosporales</taxon>
        <taxon>Ambisporaceae</taxon>
        <taxon>Ambispora</taxon>
    </lineage>
</organism>
<dbReference type="EMBL" id="CAJVPS010028306">
    <property type="protein sequence ID" value="CAG8726107.1"/>
    <property type="molecule type" value="Genomic_DNA"/>
</dbReference>
<name>A0A9N9I9F0_9GLOM</name>
<dbReference type="AlphaFoldDB" id="A0A9N9I9F0"/>
<keyword evidence="3" id="KW-1185">Reference proteome</keyword>
<dbReference type="Proteomes" id="UP000789508">
    <property type="component" value="Unassembled WGS sequence"/>
</dbReference>
<evidence type="ECO:0000259" key="1">
    <source>
        <dbReference type="PROSITE" id="PS50011"/>
    </source>
</evidence>
<dbReference type="GO" id="GO:0005524">
    <property type="term" value="F:ATP binding"/>
    <property type="evidence" value="ECO:0007669"/>
    <property type="project" value="InterPro"/>
</dbReference>
<evidence type="ECO:0000313" key="2">
    <source>
        <dbReference type="EMBL" id="CAG8726107.1"/>
    </source>
</evidence>
<proteinExistence type="predicted"/>
<dbReference type="PROSITE" id="PS50011">
    <property type="entry name" value="PROTEIN_KINASE_DOM"/>
    <property type="match status" value="1"/>
</dbReference>
<gene>
    <name evidence="2" type="ORF">ALEPTO_LOCUS12443</name>
</gene>
<reference evidence="2" key="1">
    <citation type="submission" date="2021-06" db="EMBL/GenBank/DDBJ databases">
        <authorList>
            <person name="Kallberg Y."/>
            <person name="Tangrot J."/>
            <person name="Rosling A."/>
        </authorList>
    </citation>
    <scope>NUCLEOTIDE SEQUENCE</scope>
    <source>
        <strain evidence="2">FL130A</strain>
    </source>
</reference>
<dbReference type="Pfam" id="PF07714">
    <property type="entry name" value="PK_Tyr_Ser-Thr"/>
    <property type="match status" value="1"/>
</dbReference>
<sequence>FGRCRKTTEIMDDEVFGIIPYVAPEVLQTKKYITASDIYSFRMIMWEI</sequence>
<dbReference type="SUPFAM" id="SSF56112">
    <property type="entry name" value="Protein kinase-like (PK-like)"/>
    <property type="match status" value="1"/>
</dbReference>
<dbReference type="GO" id="GO:0004672">
    <property type="term" value="F:protein kinase activity"/>
    <property type="evidence" value="ECO:0007669"/>
    <property type="project" value="InterPro"/>
</dbReference>
<comment type="caution">
    <text evidence="2">The sequence shown here is derived from an EMBL/GenBank/DDBJ whole genome shotgun (WGS) entry which is preliminary data.</text>
</comment>